<dbReference type="PANTHER" id="PTHR28532:SF1">
    <property type="entry name" value="ORAL CANCER OVEREXPRESSED 1"/>
    <property type="match status" value="1"/>
</dbReference>
<dbReference type="PANTHER" id="PTHR28532">
    <property type="entry name" value="GEO13458P1"/>
    <property type="match status" value="1"/>
</dbReference>
<evidence type="ECO:0000259" key="2">
    <source>
        <dbReference type="Pfam" id="PF09811"/>
    </source>
</evidence>
<dbReference type="AlphaFoldDB" id="A0A0K9P2X9"/>
<sequence length="149" mass="17147">MEMISKEDVVKRSNISDVFESSLRLEETQLQKGYNEGYNDGISIEKEEGKQVGLKHGFEVGEEIGFYRGCVDIWKSAIGVEPDAFSVRVQKDVKKMGELLQRYPLMDPEDESLQEIMSNLRLRFRVITTNLGVKIDYEGYPKEDNVIDF</sequence>
<evidence type="ECO:0000313" key="4">
    <source>
        <dbReference type="Proteomes" id="UP000036987"/>
    </source>
</evidence>
<dbReference type="Proteomes" id="UP000036987">
    <property type="component" value="Unassembled WGS sequence"/>
</dbReference>
<dbReference type="STRING" id="29655.A0A0K9P2X9"/>
<proteinExistence type="inferred from homology"/>
<protein>
    <submittedName>
        <fullName evidence="3">Oral cancer overexpressed protein 1</fullName>
    </submittedName>
</protein>
<accession>A0A0K9P2X9</accession>
<dbReference type="Pfam" id="PF09811">
    <property type="entry name" value="Yae1_N"/>
    <property type="match status" value="1"/>
</dbReference>
<dbReference type="OrthoDB" id="48036at2759"/>
<gene>
    <name evidence="3" type="ORF">ZOSMA_415G00080</name>
</gene>
<keyword evidence="4" id="KW-1185">Reference proteome</keyword>
<dbReference type="OMA" id="FKQVCSM"/>
<dbReference type="EMBL" id="LFYR01001248">
    <property type="protein sequence ID" value="KMZ63334.1"/>
    <property type="molecule type" value="Genomic_DNA"/>
</dbReference>
<organism evidence="3 4">
    <name type="scientific">Zostera marina</name>
    <name type="common">Eelgrass</name>
    <dbReference type="NCBI Taxonomy" id="29655"/>
    <lineage>
        <taxon>Eukaryota</taxon>
        <taxon>Viridiplantae</taxon>
        <taxon>Streptophyta</taxon>
        <taxon>Embryophyta</taxon>
        <taxon>Tracheophyta</taxon>
        <taxon>Spermatophyta</taxon>
        <taxon>Magnoliopsida</taxon>
        <taxon>Liliopsida</taxon>
        <taxon>Zosteraceae</taxon>
        <taxon>Zostera</taxon>
    </lineage>
</organism>
<comment type="similarity">
    <text evidence="1">Belongs to the LTO1 family.</text>
</comment>
<dbReference type="InterPro" id="IPR019191">
    <property type="entry name" value="Essential_protein_Yae1_N"/>
</dbReference>
<reference evidence="4" key="1">
    <citation type="journal article" date="2016" name="Nature">
        <title>The genome of the seagrass Zostera marina reveals angiosperm adaptation to the sea.</title>
        <authorList>
            <person name="Olsen J.L."/>
            <person name="Rouze P."/>
            <person name="Verhelst B."/>
            <person name="Lin Y.-C."/>
            <person name="Bayer T."/>
            <person name="Collen J."/>
            <person name="Dattolo E."/>
            <person name="De Paoli E."/>
            <person name="Dittami S."/>
            <person name="Maumus F."/>
            <person name="Michel G."/>
            <person name="Kersting A."/>
            <person name="Lauritano C."/>
            <person name="Lohaus R."/>
            <person name="Toepel M."/>
            <person name="Tonon T."/>
            <person name="Vanneste K."/>
            <person name="Amirebrahimi M."/>
            <person name="Brakel J."/>
            <person name="Bostroem C."/>
            <person name="Chovatia M."/>
            <person name="Grimwood J."/>
            <person name="Jenkins J.W."/>
            <person name="Jueterbock A."/>
            <person name="Mraz A."/>
            <person name="Stam W.T."/>
            <person name="Tice H."/>
            <person name="Bornberg-Bauer E."/>
            <person name="Green P.J."/>
            <person name="Pearson G.A."/>
            <person name="Procaccini G."/>
            <person name="Duarte C.M."/>
            <person name="Schmutz J."/>
            <person name="Reusch T.B.H."/>
            <person name="Van de Peer Y."/>
        </authorList>
    </citation>
    <scope>NUCLEOTIDE SEQUENCE [LARGE SCALE GENOMIC DNA]</scope>
    <source>
        <strain evidence="4">cv. Finnish</strain>
    </source>
</reference>
<feature type="domain" description="Essential protein Yae1 N-terminal" evidence="2">
    <location>
        <begin position="33"/>
        <end position="71"/>
    </location>
</feature>
<evidence type="ECO:0000313" key="3">
    <source>
        <dbReference type="EMBL" id="KMZ63334.1"/>
    </source>
</evidence>
<comment type="caution">
    <text evidence="3">The sequence shown here is derived from an EMBL/GenBank/DDBJ whole genome shotgun (WGS) entry which is preliminary data.</text>
</comment>
<dbReference type="InterPro" id="IPR052436">
    <property type="entry name" value="LTO1_adapter"/>
</dbReference>
<evidence type="ECO:0000256" key="1">
    <source>
        <dbReference type="ARBA" id="ARBA00038090"/>
    </source>
</evidence>
<name>A0A0K9P2X9_ZOSMR</name>